<dbReference type="AlphaFoldDB" id="A0A8X6V6N1"/>
<dbReference type="Gene3D" id="3.30.420.10">
    <property type="entry name" value="Ribonuclease H-like superfamily/Ribonuclease H"/>
    <property type="match status" value="1"/>
</dbReference>
<sequence>MEDNTQQHIAALIDYCLEDEYIPHVDWPARSSELNPILNIWDSLERAIVRHQPIHKILQVLKSLLLEE</sequence>
<dbReference type="InterPro" id="IPR036397">
    <property type="entry name" value="RNaseH_sf"/>
</dbReference>
<keyword evidence="2" id="KW-1185">Reference proteome</keyword>
<dbReference type="EMBL" id="BMAU01021195">
    <property type="protein sequence ID" value="GFX96902.1"/>
    <property type="molecule type" value="Genomic_DNA"/>
</dbReference>
<proteinExistence type="predicted"/>
<comment type="caution">
    <text evidence="1">The sequence shown here is derived from an EMBL/GenBank/DDBJ whole genome shotgun (WGS) entry which is preliminary data.</text>
</comment>
<dbReference type="GO" id="GO:0003676">
    <property type="term" value="F:nucleic acid binding"/>
    <property type="evidence" value="ECO:0007669"/>
    <property type="project" value="InterPro"/>
</dbReference>
<evidence type="ECO:0000313" key="1">
    <source>
        <dbReference type="EMBL" id="GFX96902.1"/>
    </source>
</evidence>
<dbReference type="Proteomes" id="UP000887159">
    <property type="component" value="Unassembled WGS sequence"/>
</dbReference>
<protein>
    <recommendedName>
        <fullName evidence="3">Tc1-like transposase DDE domain-containing protein</fullName>
    </recommendedName>
</protein>
<organism evidence="1 2">
    <name type="scientific">Trichonephila clavipes</name>
    <name type="common">Golden silk orbweaver</name>
    <name type="synonym">Nephila clavipes</name>
    <dbReference type="NCBI Taxonomy" id="2585209"/>
    <lineage>
        <taxon>Eukaryota</taxon>
        <taxon>Metazoa</taxon>
        <taxon>Ecdysozoa</taxon>
        <taxon>Arthropoda</taxon>
        <taxon>Chelicerata</taxon>
        <taxon>Arachnida</taxon>
        <taxon>Araneae</taxon>
        <taxon>Araneomorphae</taxon>
        <taxon>Entelegynae</taxon>
        <taxon>Araneoidea</taxon>
        <taxon>Nephilidae</taxon>
        <taxon>Trichonephila</taxon>
    </lineage>
</organism>
<evidence type="ECO:0000313" key="2">
    <source>
        <dbReference type="Proteomes" id="UP000887159"/>
    </source>
</evidence>
<gene>
    <name evidence="1" type="ORF">TNCV_1996341</name>
</gene>
<evidence type="ECO:0008006" key="3">
    <source>
        <dbReference type="Google" id="ProtNLM"/>
    </source>
</evidence>
<reference evidence="1" key="1">
    <citation type="submission" date="2020-08" db="EMBL/GenBank/DDBJ databases">
        <title>Multicomponent nature underlies the extraordinary mechanical properties of spider dragline silk.</title>
        <authorList>
            <person name="Kono N."/>
            <person name="Nakamura H."/>
            <person name="Mori M."/>
            <person name="Yoshida Y."/>
            <person name="Ohtoshi R."/>
            <person name="Malay A.D."/>
            <person name="Moran D.A.P."/>
            <person name="Tomita M."/>
            <person name="Numata K."/>
            <person name="Arakawa K."/>
        </authorList>
    </citation>
    <scope>NUCLEOTIDE SEQUENCE</scope>
</reference>
<name>A0A8X6V6N1_TRICX</name>
<accession>A0A8X6V6N1</accession>